<dbReference type="AlphaFoldDB" id="A0A547PE05"/>
<organism evidence="1 2">
    <name type="scientific">Erythrobacter insulae</name>
    <dbReference type="NCBI Taxonomy" id="2584124"/>
    <lineage>
        <taxon>Bacteria</taxon>
        <taxon>Pseudomonadati</taxon>
        <taxon>Pseudomonadota</taxon>
        <taxon>Alphaproteobacteria</taxon>
        <taxon>Sphingomonadales</taxon>
        <taxon>Erythrobacteraceae</taxon>
        <taxon>Erythrobacter/Porphyrobacter group</taxon>
        <taxon>Erythrobacter</taxon>
    </lineage>
</organism>
<dbReference type="EMBL" id="VHJK01000001">
    <property type="protein sequence ID" value="TRD12284.1"/>
    <property type="molecule type" value="Genomic_DNA"/>
</dbReference>
<reference evidence="1 2" key="1">
    <citation type="submission" date="2019-06" db="EMBL/GenBank/DDBJ databases">
        <title>Erythrobacter insulae sp. nov., isolated from a tidal flat.</title>
        <authorList>
            <person name="Yoon J.-H."/>
        </authorList>
    </citation>
    <scope>NUCLEOTIDE SEQUENCE [LARGE SCALE GENOMIC DNA]</scope>
    <source>
        <strain evidence="1 2">JBTF-M21</strain>
    </source>
</reference>
<sequence length="128" mass="14370">MIVIAPSHSVVLYEELAEVHFSISGFWDLEGMTAFLGKLDATSLPLVKARRPIVVFGDFTDFVPQDRATGDAIRAQLLNAQKFGLRRVSIIGASALVKMQYRRLSDGIEVQFFDDKITALSWLREVRL</sequence>
<evidence type="ECO:0000313" key="1">
    <source>
        <dbReference type="EMBL" id="TRD12284.1"/>
    </source>
</evidence>
<protein>
    <recommendedName>
        <fullName evidence="3">STAS/SEC14 domain-containing protein</fullName>
    </recommendedName>
</protein>
<dbReference type="OrthoDB" id="7409882at2"/>
<dbReference type="RefSeq" id="WP_142788557.1">
    <property type="nucleotide sequence ID" value="NZ_VHJK01000001.1"/>
</dbReference>
<comment type="caution">
    <text evidence="1">The sequence shown here is derived from an EMBL/GenBank/DDBJ whole genome shotgun (WGS) entry which is preliminary data.</text>
</comment>
<proteinExistence type="predicted"/>
<keyword evidence="2" id="KW-1185">Reference proteome</keyword>
<evidence type="ECO:0008006" key="3">
    <source>
        <dbReference type="Google" id="ProtNLM"/>
    </source>
</evidence>
<dbReference type="Proteomes" id="UP000316343">
    <property type="component" value="Unassembled WGS sequence"/>
</dbReference>
<gene>
    <name evidence="1" type="ORF">FGU71_10705</name>
</gene>
<evidence type="ECO:0000313" key="2">
    <source>
        <dbReference type="Proteomes" id="UP000316343"/>
    </source>
</evidence>
<name>A0A547PE05_9SPHN</name>
<accession>A0A547PE05</accession>